<evidence type="ECO:0008006" key="3">
    <source>
        <dbReference type="Google" id="ProtNLM"/>
    </source>
</evidence>
<dbReference type="SUPFAM" id="SSF50494">
    <property type="entry name" value="Trypsin-like serine proteases"/>
    <property type="match status" value="1"/>
</dbReference>
<dbReference type="EMBL" id="KZ149938">
    <property type="protein sequence ID" value="PZC77032.1"/>
    <property type="molecule type" value="Genomic_DNA"/>
</dbReference>
<proteinExistence type="predicted"/>
<dbReference type="InterPro" id="IPR009003">
    <property type="entry name" value="Peptidase_S1_PA"/>
</dbReference>
<dbReference type="OrthoDB" id="7315458at2759"/>
<reference evidence="1 2" key="1">
    <citation type="journal article" date="2017" name="BMC Biol.">
        <title>Genomic innovations, transcriptional plasticity and gene loss underlying the evolution and divergence of two highly polyphagous and invasive Helicoverpa pest species.</title>
        <authorList>
            <person name="Pearce S.L."/>
            <person name="Clarke D.F."/>
            <person name="East P.D."/>
            <person name="Elfekih S."/>
            <person name="Gordon K.H."/>
            <person name="Jermiin L.S."/>
            <person name="McGaughran A."/>
            <person name="Oakeshott J.G."/>
            <person name="Papanikolaou A."/>
            <person name="Perera O.P."/>
            <person name="Rane R.V."/>
            <person name="Richards S."/>
            <person name="Tay W.T."/>
            <person name="Walsh T.K."/>
            <person name="Anderson A."/>
            <person name="Anderson C.J."/>
            <person name="Asgari S."/>
            <person name="Board P.G."/>
            <person name="Bretschneider A."/>
            <person name="Campbell P.M."/>
            <person name="Chertemps T."/>
            <person name="Christeller J.T."/>
            <person name="Coppin C.W."/>
            <person name="Downes S.J."/>
            <person name="Duan G."/>
            <person name="Farnsworth C.A."/>
            <person name="Good R.T."/>
            <person name="Han L.B."/>
            <person name="Han Y.C."/>
            <person name="Hatje K."/>
            <person name="Horne I."/>
            <person name="Huang Y.P."/>
            <person name="Hughes D.S."/>
            <person name="Jacquin-Joly E."/>
            <person name="James W."/>
            <person name="Jhangiani S."/>
            <person name="Kollmar M."/>
            <person name="Kuwar S.S."/>
            <person name="Li S."/>
            <person name="Liu N.Y."/>
            <person name="Maibeche M.T."/>
            <person name="Miller J.R."/>
            <person name="Montagne N."/>
            <person name="Perry T."/>
            <person name="Qu J."/>
            <person name="Song S.V."/>
            <person name="Sutton G.G."/>
            <person name="Vogel H."/>
            <person name="Walenz B.P."/>
            <person name="Xu W."/>
            <person name="Zhang H.J."/>
            <person name="Zou Z."/>
            <person name="Batterham P."/>
            <person name="Edwards O.R."/>
            <person name="Feyereisen R."/>
            <person name="Gibbs R.A."/>
            <person name="Heckel D.G."/>
            <person name="McGrath A."/>
            <person name="Robin C."/>
            <person name="Scherer S.E."/>
            <person name="Worley K.C."/>
            <person name="Wu Y.D."/>
        </authorList>
    </citation>
    <scope>NUCLEOTIDE SEQUENCE [LARGE SCALE GENOMIC DNA]</scope>
    <source>
        <strain evidence="1">Harm_GR_Male_#8</strain>
        <tissue evidence="1">Whole organism</tissue>
    </source>
</reference>
<accession>A0A2W1BPR1</accession>
<evidence type="ECO:0000313" key="1">
    <source>
        <dbReference type="EMBL" id="PZC77032.1"/>
    </source>
</evidence>
<organism evidence="1 2">
    <name type="scientific">Helicoverpa armigera</name>
    <name type="common">Cotton bollworm</name>
    <name type="synonym">Heliothis armigera</name>
    <dbReference type="NCBI Taxonomy" id="29058"/>
    <lineage>
        <taxon>Eukaryota</taxon>
        <taxon>Metazoa</taxon>
        <taxon>Ecdysozoa</taxon>
        <taxon>Arthropoda</taxon>
        <taxon>Hexapoda</taxon>
        <taxon>Insecta</taxon>
        <taxon>Pterygota</taxon>
        <taxon>Neoptera</taxon>
        <taxon>Endopterygota</taxon>
        <taxon>Lepidoptera</taxon>
        <taxon>Glossata</taxon>
        <taxon>Ditrysia</taxon>
        <taxon>Noctuoidea</taxon>
        <taxon>Noctuidae</taxon>
        <taxon>Heliothinae</taxon>
        <taxon>Helicoverpa</taxon>
    </lineage>
</organism>
<keyword evidence="2" id="KW-1185">Reference proteome</keyword>
<evidence type="ECO:0000313" key="2">
    <source>
        <dbReference type="Proteomes" id="UP000249218"/>
    </source>
</evidence>
<sequence>MLIGHSEMKVHVHNYLLCASGNGSLDEGGKFATSSIGPLNKTKHVNLKLGKSLRSRATLDYFKDEIKDYRKHGPCQNDHGGPLITWIGGREYVIGVACGFQVNGQMECVGPYLYTSTFSNGEFIYCMLRYTRRSRLCDIAPEQKGYQIVEEEIIWPDTYIVKSRSNTTTTLKHEIKGNITKTTLKPEIVLLSENAGV</sequence>
<dbReference type="Proteomes" id="UP000249218">
    <property type="component" value="Unassembled WGS sequence"/>
</dbReference>
<dbReference type="AlphaFoldDB" id="A0A2W1BPR1"/>
<protein>
    <recommendedName>
        <fullName evidence="3">Peptidase S1 domain-containing protein</fullName>
    </recommendedName>
</protein>
<name>A0A2W1BPR1_HELAM</name>
<gene>
    <name evidence="1" type="primary">HaOG203902</name>
    <name evidence="1" type="ORF">B5X24_HaOG203902</name>
</gene>